<evidence type="ECO:0008006" key="3">
    <source>
        <dbReference type="Google" id="ProtNLM"/>
    </source>
</evidence>
<sequence>MDNLMRRLECGSESAEEWKSCCLAQFSDFLGMSTTSFEKEILALLKKWKLRKEQKDQWSRSKRIKVESSSWSFLKEEVMGFFKEFLDRGRDGGILCKLDIEKAYDHVNWRFLLWLLEMMGFGANWINWIQWCIAMLGLRVNLDKSELIAKGKVENVKELALEFGCKFSTLLSSYLGLPFGARFKDAAIWDRVEERLRKRLSIWKRQYISK</sequence>
<dbReference type="EMBL" id="CP126649">
    <property type="protein sequence ID" value="WJZ82995.1"/>
    <property type="molecule type" value="Genomic_DNA"/>
</dbReference>
<name>A0ABY9BJB9_VITVI</name>
<organism evidence="1 2">
    <name type="scientific">Vitis vinifera</name>
    <name type="common">Grape</name>
    <dbReference type="NCBI Taxonomy" id="29760"/>
    <lineage>
        <taxon>Eukaryota</taxon>
        <taxon>Viridiplantae</taxon>
        <taxon>Streptophyta</taxon>
        <taxon>Embryophyta</taxon>
        <taxon>Tracheophyta</taxon>
        <taxon>Spermatophyta</taxon>
        <taxon>Magnoliopsida</taxon>
        <taxon>eudicotyledons</taxon>
        <taxon>Gunneridae</taxon>
        <taxon>Pentapetalae</taxon>
        <taxon>rosids</taxon>
        <taxon>Vitales</taxon>
        <taxon>Vitaceae</taxon>
        <taxon>Viteae</taxon>
        <taxon>Vitis</taxon>
    </lineage>
</organism>
<reference evidence="1 2" key="1">
    <citation type="journal article" date="2023" name="Hortic Res">
        <title>The complete reference genome for grapevine (Vitis vinifera L.) genetics and breeding.</title>
        <authorList>
            <person name="Shi X."/>
            <person name="Cao S."/>
            <person name="Wang X."/>
            <person name="Huang S."/>
            <person name="Wang Y."/>
            <person name="Liu Z."/>
            <person name="Liu W."/>
            <person name="Leng X."/>
            <person name="Peng Y."/>
            <person name="Wang N."/>
            <person name="Wang Y."/>
            <person name="Ma Z."/>
            <person name="Xu X."/>
            <person name="Zhang F."/>
            <person name="Xue H."/>
            <person name="Zhong H."/>
            <person name="Wang Y."/>
            <person name="Zhang K."/>
            <person name="Velt A."/>
            <person name="Avia K."/>
            <person name="Holtgrawe D."/>
            <person name="Grimplet J."/>
            <person name="Matus J.T."/>
            <person name="Ware D."/>
            <person name="Wu X."/>
            <person name="Wang H."/>
            <person name="Liu C."/>
            <person name="Fang Y."/>
            <person name="Rustenholz C."/>
            <person name="Cheng Z."/>
            <person name="Xiao H."/>
            <person name="Zhou Y."/>
        </authorList>
    </citation>
    <scope>NUCLEOTIDE SEQUENCE [LARGE SCALE GENOMIC DNA]</scope>
    <source>
        <strain evidence="2">cv. Pinot noir / PN40024</strain>
        <tissue evidence="1">Leaf</tissue>
    </source>
</reference>
<proteinExistence type="predicted"/>
<evidence type="ECO:0000313" key="1">
    <source>
        <dbReference type="EMBL" id="WJZ82995.1"/>
    </source>
</evidence>
<dbReference type="PANTHER" id="PTHR33116">
    <property type="entry name" value="REVERSE TRANSCRIPTASE ZINC-BINDING DOMAIN-CONTAINING PROTEIN-RELATED-RELATED"/>
    <property type="match status" value="1"/>
</dbReference>
<gene>
    <name evidence="1" type="ORF">VitviT2T_002712</name>
</gene>
<accession>A0ABY9BJB9</accession>
<protein>
    <recommendedName>
        <fullName evidence="3">Reverse transcriptase domain-containing protein</fullName>
    </recommendedName>
</protein>
<dbReference type="Proteomes" id="UP001227230">
    <property type="component" value="Chromosome 2"/>
</dbReference>
<dbReference type="PANTHER" id="PTHR33116:SF78">
    <property type="entry name" value="OS12G0587133 PROTEIN"/>
    <property type="match status" value="1"/>
</dbReference>
<keyword evidence="2" id="KW-1185">Reference proteome</keyword>
<evidence type="ECO:0000313" key="2">
    <source>
        <dbReference type="Proteomes" id="UP001227230"/>
    </source>
</evidence>